<keyword evidence="2" id="KW-1185">Reference proteome</keyword>
<organism evidence="1 2">
    <name type="scientific">Diaporthe vaccinii</name>
    <dbReference type="NCBI Taxonomy" id="105482"/>
    <lineage>
        <taxon>Eukaryota</taxon>
        <taxon>Fungi</taxon>
        <taxon>Dikarya</taxon>
        <taxon>Ascomycota</taxon>
        <taxon>Pezizomycotina</taxon>
        <taxon>Sordariomycetes</taxon>
        <taxon>Sordariomycetidae</taxon>
        <taxon>Diaporthales</taxon>
        <taxon>Diaporthaceae</taxon>
        <taxon>Diaporthe</taxon>
        <taxon>Diaporthe eres species complex</taxon>
    </lineage>
</organism>
<dbReference type="EMBL" id="JBAWTH010000064">
    <property type="protein sequence ID" value="KAL2280635.1"/>
    <property type="molecule type" value="Genomic_DNA"/>
</dbReference>
<accession>A0ABR4EE06</accession>
<proteinExistence type="predicted"/>
<reference evidence="1 2" key="1">
    <citation type="submission" date="2024-03" db="EMBL/GenBank/DDBJ databases">
        <title>A high-quality draft genome sequence of Diaporthe vaccinii, a causative agent of upright dieback and viscid rot disease in cranberry plants.</title>
        <authorList>
            <person name="Sarrasin M."/>
            <person name="Lang B.F."/>
            <person name="Burger G."/>
        </authorList>
    </citation>
    <scope>NUCLEOTIDE SEQUENCE [LARGE SCALE GENOMIC DNA]</scope>
    <source>
        <strain evidence="1 2">IS7</strain>
    </source>
</reference>
<gene>
    <name evidence="1" type="ORF">FJTKL_12352</name>
</gene>
<dbReference type="Proteomes" id="UP001600888">
    <property type="component" value="Unassembled WGS sequence"/>
</dbReference>
<protein>
    <submittedName>
        <fullName evidence="1">Uncharacterized protein</fullName>
    </submittedName>
</protein>
<evidence type="ECO:0000313" key="2">
    <source>
        <dbReference type="Proteomes" id="UP001600888"/>
    </source>
</evidence>
<evidence type="ECO:0000313" key="1">
    <source>
        <dbReference type="EMBL" id="KAL2280635.1"/>
    </source>
</evidence>
<comment type="caution">
    <text evidence="1">The sequence shown here is derived from an EMBL/GenBank/DDBJ whole genome shotgun (WGS) entry which is preliminary data.</text>
</comment>
<name>A0ABR4EE06_9PEZI</name>
<sequence length="70" mass="8260">MERAMKLTQIKNAARWREEDRKEDTKRNSDRTCRNFDVVDFQNQGPCLTTRERDSQLVNKTDSLAKTSLL</sequence>